<dbReference type="EMBL" id="PDNB01000177">
    <property type="protein sequence ID" value="PGH01055.1"/>
    <property type="molecule type" value="Genomic_DNA"/>
</dbReference>
<gene>
    <name evidence="1" type="ORF">AJ79_08024</name>
</gene>
<dbReference type="AlphaFoldDB" id="A0A2B7WWJ4"/>
<comment type="caution">
    <text evidence="1">The sequence shown here is derived from an EMBL/GenBank/DDBJ whole genome shotgun (WGS) entry which is preliminary data.</text>
</comment>
<dbReference type="Proteomes" id="UP000223968">
    <property type="component" value="Unassembled WGS sequence"/>
</dbReference>
<evidence type="ECO:0000313" key="1">
    <source>
        <dbReference type="EMBL" id="PGH01055.1"/>
    </source>
</evidence>
<organism evidence="1 2">
    <name type="scientific">Helicocarpus griseus UAMH5409</name>
    <dbReference type="NCBI Taxonomy" id="1447875"/>
    <lineage>
        <taxon>Eukaryota</taxon>
        <taxon>Fungi</taxon>
        <taxon>Dikarya</taxon>
        <taxon>Ascomycota</taxon>
        <taxon>Pezizomycotina</taxon>
        <taxon>Eurotiomycetes</taxon>
        <taxon>Eurotiomycetidae</taxon>
        <taxon>Onygenales</taxon>
        <taxon>Ajellomycetaceae</taxon>
        <taxon>Helicocarpus</taxon>
    </lineage>
</organism>
<name>A0A2B7WWJ4_9EURO</name>
<evidence type="ECO:0000313" key="2">
    <source>
        <dbReference type="Proteomes" id="UP000223968"/>
    </source>
</evidence>
<accession>A0A2B7WWJ4</accession>
<keyword evidence="2" id="KW-1185">Reference proteome</keyword>
<reference evidence="1 2" key="1">
    <citation type="submission" date="2017-10" db="EMBL/GenBank/DDBJ databases">
        <title>Comparative genomics in systemic dimorphic fungi from Ajellomycetaceae.</title>
        <authorList>
            <person name="Munoz J.F."/>
            <person name="Mcewen J.G."/>
            <person name="Clay O.K."/>
            <person name="Cuomo C.A."/>
        </authorList>
    </citation>
    <scope>NUCLEOTIDE SEQUENCE [LARGE SCALE GENOMIC DNA]</scope>
    <source>
        <strain evidence="1 2">UAMH5409</strain>
    </source>
</reference>
<sequence length="134" mass="14846">MSALKLPAKKLRYWLSQSQQDHAALRAIDHCVSSLILRKSGLRIRFTSAFPNDYDQEPDDDNKDENTLAIVVGEINSLSNETAVTTSSATTTASLNTNQTIGFITVQFISWNSRLTVAGNPAYLPWTRNCTNPN</sequence>
<proteinExistence type="predicted"/>
<protein>
    <submittedName>
        <fullName evidence="1">Uncharacterized protein</fullName>
    </submittedName>
</protein>